<dbReference type="InterPro" id="IPR023796">
    <property type="entry name" value="Serpin_dom"/>
</dbReference>
<evidence type="ECO:0000259" key="5">
    <source>
        <dbReference type="SMART" id="SM00093"/>
    </source>
</evidence>
<sequence length="366" mass="41211">MKGRENTREVLKENEGNFLISPFSIQTVLALTQSGAKDETALEIRNSLHLPNTTKSTEAIYSIILPKFKGNEQYALHTANKIYVKNSYPLKEEFKTIAANVYQAAIESIDFAQKDESANTINSWVEKQTENKIHGLIDPKNLDEETRVILINALYFKGKWTTPFETFATSKKDFYKTAKEVVQVDTMHNTDLYNYYESAELNAKFLELPYQGNDVSMVIVLPNEKEGLSSLENEIEKVFTAPRFTHERVSVSLPKFAVENKVQLKTLLENLGIKTAFSENADLSGLAGKKGELVISDVIQKAFINVTETGTEAAAATAVIGVDRIGIVLPPRILYEFYADHPFLFYIKVKENIILFSGRINFSSLK</sequence>
<dbReference type="InterPro" id="IPR042185">
    <property type="entry name" value="Serpin_sf_2"/>
</dbReference>
<gene>
    <name evidence="6" type="ORF">Zmor_000546</name>
</gene>
<dbReference type="Proteomes" id="UP001168821">
    <property type="component" value="Unassembled WGS sequence"/>
</dbReference>
<dbReference type="InterPro" id="IPR000215">
    <property type="entry name" value="Serpin_fam"/>
</dbReference>
<dbReference type="InterPro" id="IPR023795">
    <property type="entry name" value="Serpin_CS"/>
</dbReference>
<proteinExistence type="inferred from homology"/>
<evidence type="ECO:0000313" key="6">
    <source>
        <dbReference type="EMBL" id="KAJ3665028.1"/>
    </source>
</evidence>
<dbReference type="SUPFAM" id="SSF56574">
    <property type="entry name" value="Serpins"/>
    <property type="match status" value="1"/>
</dbReference>
<protein>
    <recommendedName>
        <fullName evidence="5">Serpin domain-containing protein</fullName>
    </recommendedName>
</protein>
<evidence type="ECO:0000256" key="4">
    <source>
        <dbReference type="RuleBase" id="RU000411"/>
    </source>
</evidence>
<keyword evidence="7" id="KW-1185">Reference proteome</keyword>
<name>A0AA38J090_9CUCU</name>
<feature type="domain" description="Serpin" evidence="5">
    <location>
        <begin position="8"/>
        <end position="363"/>
    </location>
</feature>
<evidence type="ECO:0000313" key="7">
    <source>
        <dbReference type="Proteomes" id="UP001168821"/>
    </source>
</evidence>
<evidence type="ECO:0000256" key="3">
    <source>
        <dbReference type="ARBA" id="ARBA00022900"/>
    </source>
</evidence>
<evidence type="ECO:0000256" key="2">
    <source>
        <dbReference type="ARBA" id="ARBA00022690"/>
    </source>
</evidence>
<dbReference type="EMBL" id="JALNTZ010000001">
    <property type="protein sequence ID" value="KAJ3665028.1"/>
    <property type="molecule type" value="Genomic_DNA"/>
</dbReference>
<evidence type="ECO:0000256" key="1">
    <source>
        <dbReference type="ARBA" id="ARBA00009500"/>
    </source>
</evidence>
<comment type="similarity">
    <text evidence="1 4">Belongs to the serpin family.</text>
</comment>
<accession>A0AA38J090</accession>
<keyword evidence="2" id="KW-0646">Protease inhibitor</keyword>
<dbReference type="GO" id="GO:0005615">
    <property type="term" value="C:extracellular space"/>
    <property type="evidence" value="ECO:0007669"/>
    <property type="project" value="InterPro"/>
</dbReference>
<dbReference type="PANTHER" id="PTHR11461:SF211">
    <property type="entry name" value="GH10112P-RELATED"/>
    <property type="match status" value="1"/>
</dbReference>
<dbReference type="PROSITE" id="PS00284">
    <property type="entry name" value="SERPIN"/>
    <property type="match status" value="1"/>
</dbReference>
<dbReference type="SMART" id="SM00093">
    <property type="entry name" value="SERPIN"/>
    <property type="match status" value="1"/>
</dbReference>
<dbReference type="Gene3D" id="3.30.497.10">
    <property type="entry name" value="Antithrombin, subunit I, domain 2"/>
    <property type="match status" value="1"/>
</dbReference>
<dbReference type="AlphaFoldDB" id="A0AA38J090"/>
<reference evidence="6" key="1">
    <citation type="journal article" date="2023" name="G3 (Bethesda)">
        <title>Whole genome assemblies of Zophobas morio and Tenebrio molitor.</title>
        <authorList>
            <person name="Kaur S."/>
            <person name="Stinson S.A."/>
            <person name="diCenzo G.C."/>
        </authorList>
    </citation>
    <scope>NUCLEOTIDE SEQUENCE</scope>
    <source>
        <strain evidence="6">QUZm001</strain>
    </source>
</reference>
<dbReference type="CDD" id="cd19955">
    <property type="entry name" value="serpin48-like_insects"/>
    <property type="match status" value="1"/>
</dbReference>
<dbReference type="Pfam" id="PF00079">
    <property type="entry name" value="Serpin"/>
    <property type="match status" value="1"/>
</dbReference>
<organism evidence="6 7">
    <name type="scientific">Zophobas morio</name>
    <dbReference type="NCBI Taxonomy" id="2755281"/>
    <lineage>
        <taxon>Eukaryota</taxon>
        <taxon>Metazoa</taxon>
        <taxon>Ecdysozoa</taxon>
        <taxon>Arthropoda</taxon>
        <taxon>Hexapoda</taxon>
        <taxon>Insecta</taxon>
        <taxon>Pterygota</taxon>
        <taxon>Neoptera</taxon>
        <taxon>Endopterygota</taxon>
        <taxon>Coleoptera</taxon>
        <taxon>Polyphaga</taxon>
        <taxon>Cucujiformia</taxon>
        <taxon>Tenebrionidae</taxon>
        <taxon>Zophobas</taxon>
    </lineage>
</organism>
<dbReference type="Gene3D" id="2.30.39.10">
    <property type="entry name" value="Alpha-1-antitrypsin, domain 1"/>
    <property type="match status" value="1"/>
</dbReference>
<dbReference type="PANTHER" id="PTHR11461">
    <property type="entry name" value="SERINE PROTEASE INHIBITOR, SERPIN"/>
    <property type="match status" value="1"/>
</dbReference>
<comment type="caution">
    <text evidence="6">The sequence shown here is derived from an EMBL/GenBank/DDBJ whole genome shotgun (WGS) entry which is preliminary data.</text>
</comment>
<keyword evidence="3" id="KW-0722">Serine protease inhibitor</keyword>
<dbReference type="GO" id="GO:0004867">
    <property type="term" value="F:serine-type endopeptidase inhibitor activity"/>
    <property type="evidence" value="ECO:0007669"/>
    <property type="project" value="UniProtKB-KW"/>
</dbReference>
<dbReference type="InterPro" id="IPR042178">
    <property type="entry name" value="Serpin_sf_1"/>
</dbReference>
<dbReference type="InterPro" id="IPR036186">
    <property type="entry name" value="Serpin_sf"/>
</dbReference>